<dbReference type="EMBL" id="CM047745">
    <property type="protein sequence ID" value="KAJ0026248.1"/>
    <property type="molecule type" value="Genomic_DNA"/>
</dbReference>
<gene>
    <name evidence="1" type="ORF">Pint_06833</name>
</gene>
<organism evidence="1 2">
    <name type="scientific">Pistacia integerrima</name>
    <dbReference type="NCBI Taxonomy" id="434235"/>
    <lineage>
        <taxon>Eukaryota</taxon>
        <taxon>Viridiplantae</taxon>
        <taxon>Streptophyta</taxon>
        <taxon>Embryophyta</taxon>
        <taxon>Tracheophyta</taxon>
        <taxon>Spermatophyta</taxon>
        <taxon>Magnoliopsida</taxon>
        <taxon>eudicotyledons</taxon>
        <taxon>Gunneridae</taxon>
        <taxon>Pentapetalae</taxon>
        <taxon>rosids</taxon>
        <taxon>malvids</taxon>
        <taxon>Sapindales</taxon>
        <taxon>Anacardiaceae</taxon>
        <taxon>Pistacia</taxon>
    </lineage>
</organism>
<proteinExistence type="predicted"/>
<name>A0ACC0Y0A8_9ROSI</name>
<dbReference type="Proteomes" id="UP001163603">
    <property type="component" value="Chromosome 10"/>
</dbReference>
<sequence length="45" mass="5286">MRLPSSKRLFTMEACVLTLHRITTINNIFVQLCKMKLHIKISQDI</sequence>
<protein>
    <submittedName>
        <fullName evidence="1">Uncharacterized protein</fullName>
    </submittedName>
</protein>
<accession>A0ACC0Y0A8</accession>
<comment type="caution">
    <text evidence="1">The sequence shown here is derived from an EMBL/GenBank/DDBJ whole genome shotgun (WGS) entry which is preliminary data.</text>
</comment>
<keyword evidence="2" id="KW-1185">Reference proteome</keyword>
<evidence type="ECO:0000313" key="2">
    <source>
        <dbReference type="Proteomes" id="UP001163603"/>
    </source>
</evidence>
<evidence type="ECO:0000313" key="1">
    <source>
        <dbReference type="EMBL" id="KAJ0026248.1"/>
    </source>
</evidence>
<reference evidence="2" key="1">
    <citation type="journal article" date="2023" name="G3 (Bethesda)">
        <title>Genome assembly and association tests identify interacting loci associated with vigor, precocity, and sex in interspecific pistachio rootstocks.</title>
        <authorList>
            <person name="Palmer W."/>
            <person name="Jacygrad E."/>
            <person name="Sagayaradj S."/>
            <person name="Cavanaugh K."/>
            <person name="Han R."/>
            <person name="Bertier L."/>
            <person name="Beede B."/>
            <person name="Kafkas S."/>
            <person name="Golino D."/>
            <person name="Preece J."/>
            <person name="Michelmore R."/>
        </authorList>
    </citation>
    <scope>NUCLEOTIDE SEQUENCE [LARGE SCALE GENOMIC DNA]</scope>
</reference>